<dbReference type="GO" id="GO:0005085">
    <property type="term" value="F:guanyl-nucleotide exchange factor activity"/>
    <property type="evidence" value="ECO:0007669"/>
    <property type="project" value="TreeGrafter"/>
</dbReference>
<feature type="repeat" description="RCC1" evidence="3">
    <location>
        <begin position="241"/>
        <end position="293"/>
    </location>
</feature>
<feature type="domain" description="RCC1-like" evidence="4">
    <location>
        <begin position="27"/>
        <end position="292"/>
    </location>
</feature>
<keyword evidence="2" id="KW-0677">Repeat</keyword>
<feature type="repeat" description="RCC1" evidence="3">
    <location>
        <begin position="132"/>
        <end position="186"/>
    </location>
</feature>
<dbReference type="PROSITE" id="PS50012">
    <property type="entry name" value="RCC1_3"/>
    <property type="match status" value="5"/>
</dbReference>
<keyword evidence="1" id="KW-0344">Guanine-nucleotide releasing factor</keyword>
<comment type="caution">
    <text evidence="5">The sequence shown here is derived from an EMBL/GenBank/DDBJ whole genome shotgun (WGS) entry which is preliminary data.</text>
</comment>
<feature type="repeat" description="RCC1" evidence="3">
    <location>
        <begin position="78"/>
        <end position="131"/>
    </location>
</feature>
<dbReference type="OrthoDB" id="61110at2759"/>
<evidence type="ECO:0000313" key="6">
    <source>
        <dbReference type="Proteomes" id="UP000789759"/>
    </source>
</evidence>
<reference evidence="5" key="1">
    <citation type="submission" date="2021-06" db="EMBL/GenBank/DDBJ databases">
        <authorList>
            <person name="Kallberg Y."/>
            <person name="Tangrot J."/>
            <person name="Rosling A."/>
        </authorList>
    </citation>
    <scope>NUCLEOTIDE SEQUENCE</scope>
    <source>
        <strain evidence="5">FL966</strain>
    </source>
</reference>
<dbReference type="SUPFAM" id="SSF50985">
    <property type="entry name" value="RCC1/BLIP-II"/>
    <property type="match status" value="1"/>
</dbReference>
<dbReference type="InterPro" id="IPR000408">
    <property type="entry name" value="Reg_chr_condens"/>
</dbReference>
<dbReference type="Pfam" id="PF25390">
    <property type="entry name" value="WD40_RLD"/>
    <property type="match status" value="1"/>
</dbReference>
<evidence type="ECO:0000256" key="1">
    <source>
        <dbReference type="ARBA" id="ARBA00022658"/>
    </source>
</evidence>
<name>A0A9N9G1M4_9GLOM</name>
<dbReference type="Gene3D" id="2.130.10.30">
    <property type="entry name" value="Regulator of chromosome condensation 1/beta-lactamase-inhibitor protein II"/>
    <property type="match status" value="1"/>
</dbReference>
<sequence length="293" mass="32479">MASKRKHEMIDVEIPKLPTHDSKRTKLFVIGSNDCGELGLGESFEEVKYPRYVESLVDFPIVKISCGSLHVAALTRYGKVVTWGCNDEVTKSEENPNETDENVPAYAQGLDNIIIVKVACGSNITLALSDKGQLYATGTFRDNNGKTGFTSAINKRSMFVKYSSTSHLKIADIAVGENHVLVLTTSGYVYTFGCMDSYQLGRRISVRKPNGLMLIPEKISINRIRKIFVGGNQSFAIDEDGMIYTWGQNAEGQCGSELPNPIITPMKLEFFENLFKVKQISTGLHHTLVLLEN</sequence>
<keyword evidence="6" id="KW-1185">Reference proteome</keyword>
<evidence type="ECO:0000259" key="4">
    <source>
        <dbReference type="Pfam" id="PF25390"/>
    </source>
</evidence>
<evidence type="ECO:0000313" key="5">
    <source>
        <dbReference type="EMBL" id="CAG8570974.1"/>
    </source>
</evidence>
<protein>
    <submittedName>
        <fullName evidence="5">15778_t:CDS:1</fullName>
    </submittedName>
</protein>
<evidence type="ECO:0000256" key="2">
    <source>
        <dbReference type="ARBA" id="ARBA00022737"/>
    </source>
</evidence>
<evidence type="ECO:0000256" key="3">
    <source>
        <dbReference type="PROSITE-ProRule" id="PRU00235"/>
    </source>
</evidence>
<dbReference type="PRINTS" id="PR00633">
    <property type="entry name" value="RCCNDNSATION"/>
</dbReference>
<dbReference type="PANTHER" id="PTHR45982">
    <property type="entry name" value="REGULATOR OF CHROMOSOME CONDENSATION"/>
    <property type="match status" value="1"/>
</dbReference>
<dbReference type="InterPro" id="IPR051553">
    <property type="entry name" value="Ran_GTPase-activating"/>
</dbReference>
<dbReference type="Proteomes" id="UP000789759">
    <property type="component" value="Unassembled WGS sequence"/>
</dbReference>
<dbReference type="InterPro" id="IPR009091">
    <property type="entry name" value="RCC1/BLIP-II"/>
</dbReference>
<gene>
    <name evidence="5" type="ORF">CPELLU_LOCUS5650</name>
</gene>
<dbReference type="InterPro" id="IPR058923">
    <property type="entry name" value="RCC1-like_dom"/>
</dbReference>
<dbReference type="EMBL" id="CAJVQA010003283">
    <property type="protein sequence ID" value="CAG8570974.1"/>
    <property type="molecule type" value="Genomic_DNA"/>
</dbReference>
<dbReference type="GO" id="GO:0005737">
    <property type="term" value="C:cytoplasm"/>
    <property type="evidence" value="ECO:0007669"/>
    <property type="project" value="TreeGrafter"/>
</dbReference>
<organism evidence="5 6">
    <name type="scientific">Cetraspora pellucida</name>
    <dbReference type="NCBI Taxonomy" id="1433469"/>
    <lineage>
        <taxon>Eukaryota</taxon>
        <taxon>Fungi</taxon>
        <taxon>Fungi incertae sedis</taxon>
        <taxon>Mucoromycota</taxon>
        <taxon>Glomeromycotina</taxon>
        <taxon>Glomeromycetes</taxon>
        <taxon>Diversisporales</taxon>
        <taxon>Gigasporaceae</taxon>
        <taxon>Cetraspora</taxon>
    </lineage>
</organism>
<proteinExistence type="predicted"/>
<accession>A0A9N9G1M4</accession>
<feature type="non-terminal residue" evidence="5">
    <location>
        <position position="1"/>
    </location>
</feature>
<dbReference type="AlphaFoldDB" id="A0A9N9G1M4"/>
<dbReference type="PANTHER" id="PTHR45982:SF1">
    <property type="entry name" value="REGULATOR OF CHROMOSOME CONDENSATION"/>
    <property type="match status" value="1"/>
</dbReference>
<feature type="repeat" description="RCC1" evidence="3">
    <location>
        <begin position="187"/>
        <end position="240"/>
    </location>
</feature>
<feature type="repeat" description="RCC1" evidence="3">
    <location>
        <begin position="25"/>
        <end position="77"/>
    </location>
</feature>